<proteinExistence type="predicted"/>
<reference evidence="1 2" key="1">
    <citation type="submission" date="2022-06" db="EMBL/GenBank/DDBJ databases">
        <title>Draft genome sequence of type strain Streptomyces rubrisoli DSM 42083.</title>
        <authorList>
            <person name="Duangmal K."/>
            <person name="Klaysubun C."/>
        </authorList>
    </citation>
    <scope>NUCLEOTIDE SEQUENCE [LARGE SCALE GENOMIC DNA]</scope>
    <source>
        <strain evidence="1 2">DSM 42083</strain>
    </source>
</reference>
<dbReference type="RefSeq" id="WP_255926536.1">
    <property type="nucleotide sequence ID" value="NZ_JANFNH010000007.1"/>
</dbReference>
<evidence type="ECO:0000313" key="2">
    <source>
        <dbReference type="Proteomes" id="UP001206206"/>
    </source>
</evidence>
<accession>A0ABT1PAJ4</accession>
<feature type="non-terminal residue" evidence="1">
    <location>
        <position position="119"/>
    </location>
</feature>
<sequence>MGKRGWPDSFRAGSVREAVCEIAYGAFGTASSPVRTPGRAVARPAYRLCRIRRLCEGRAAPRVWGVRCARVRGAPVRGGVARGARVWGAPVWGEVWRVRRARVRRARCAWVRRGGPCGA</sequence>
<protein>
    <submittedName>
        <fullName evidence="1">Uncharacterized protein</fullName>
    </submittedName>
</protein>
<dbReference type="Proteomes" id="UP001206206">
    <property type="component" value="Unassembled WGS sequence"/>
</dbReference>
<gene>
    <name evidence="1" type="ORF">NON19_10170</name>
</gene>
<comment type="caution">
    <text evidence="1">The sequence shown here is derived from an EMBL/GenBank/DDBJ whole genome shotgun (WGS) entry which is preliminary data.</text>
</comment>
<dbReference type="EMBL" id="JANFNH010000007">
    <property type="protein sequence ID" value="MCQ4042394.1"/>
    <property type="molecule type" value="Genomic_DNA"/>
</dbReference>
<name>A0ABT1PAJ4_9ACTN</name>
<evidence type="ECO:0000313" key="1">
    <source>
        <dbReference type="EMBL" id="MCQ4042394.1"/>
    </source>
</evidence>
<organism evidence="1 2">
    <name type="scientific">Streptantibioticus rubrisoli</name>
    <dbReference type="NCBI Taxonomy" id="1387313"/>
    <lineage>
        <taxon>Bacteria</taxon>
        <taxon>Bacillati</taxon>
        <taxon>Actinomycetota</taxon>
        <taxon>Actinomycetes</taxon>
        <taxon>Kitasatosporales</taxon>
        <taxon>Streptomycetaceae</taxon>
        <taxon>Streptantibioticus</taxon>
    </lineage>
</organism>
<keyword evidence="2" id="KW-1185">Reference proteome</keyword>